<dbReference type="EMBL" id="OU503043">
    <property type="protein sequence ID" value="CAI9765837.1"/>
    <property type="molecule type" value="Genomic_DNA"/>
</dbReference>
<evidence type="ECO:0000256" key="1">
    <source>
        <dbReference type="SAM" id="Phobius"/>
    </source>
</evidence>
<proteinExistence type="predicted"/>
<protein>
    <submittedName>
        <fullName evidence="2">Uncharacterized protein</fullName>
    </submittedName>
</protein>
<feature type="transmembrane region" description="Helical" evidence="1">
    <location>
        <begin position="12"/>
        <end position="35"/>
    </location>
</feature>
<keyword evidence="1" id="KW-0472">Membrane</keyword>
<dbReference type="AlphaFoldDB" id="A0AAD2DSS8"/>
<evidence type="ECO:0000313" key="3">
    <source>
        <dbReference type="Proteomes" id="UP000834106"/>
    </source>
</evidence>
<keyword evidence="3" id="KW-1185">Reference proteome</keyword>
<gene>
    <name evidence="2" type="ORF">FPE_LOCUS13267</name>
</gene>
<sequence length="169" mass="18430">MTTSSPSPSSSSSIVIVIIIVASAIIVSAPIYLLLRLISKRFHRSFHTFAAADDVVLRHHSNPNLNQCHVVSSNLLDSLPLFTFGSITGNLTGDDSARAVAKPLITFFDSPIWIHQPCETETGDGEAEMNSIRSYFSMPPSTWTEACRVDGGIIISLWGVFHRGSLSWV</sequence>
<evidence type="ECO:0000313" key="2">
    <source>
        <dbReference type="EMBL" id="CAI9765837.1"/>
    </source>
</evidence>
<keyword evidence="1" id="KW-0812">Transmembrane</keyword>
<dbReference type="Proteomes" id="UP000834106">
    <property type="component" value="Chromosome 8"/>
</dbReference>
<reference evidence="2" key="1">
    <citation type="submission" date="2023-05" db="EMBL/GenBank/DDBJ databases">
        <authorList>
            <person name="Huff M."/>
        </authorList>
    </citation>
    <scope>NUCLEOTIDE SEQUENCE</scope>
</reference>
<keyword evidence="1" id="KW-1133">Transmembrane helix</keyword>
<organism evidence="2 3">
    <name type="scientific">Fraxinus pennsylvanica</name>
    <dbReference type="NCBI Taxonomy" id="56036"/>
    <lineage>
        <taxon>Eukaryota</taxon>
        <taxon>Viridiplantae</taxon>
        <taxon>Streptophyta</taxon>
        <taxon>Embryophyta</taxon>
        <taxon>Tracheophyta</taxon>
        <taxon>Spermatophyta</taxon>
        <taxon>Magnoliopsida</taxon>
        <taxon>eudicotyledons</taxon>
        <taxon>Gunneridae</taxon>
        <taxon>Pentapetalae</taxon>
        <taxon>asterids</taxon>
        <taxon>lamiids</taxon>
        <taxon>Lamiales</taxon>
        <taxon>Oleaceae</taxon>
        <taxon>Oleeae</taxon>
        <taxon>Fraxinus</taxon>
    </lineage>
</organism>
<name>A0AAD2DSS8_9LAMI</name>
<accession>A0AAD2DSS8</accession>